<comment type="subcellular location">
    <subcellularLocation>
        <location evidence="1">Membrane</location>
        <topology evidence="1">Multi-pass membrane protein</topology>
    </subcellularLocation>
</comment>
<feature type="transmembrane region" description="Helical" evidence="8">
    <location>
        <begin position="12"/>
        <end position="30"/>
    </location>
</feature>
<feature type="transmembrane region" description="Helical" evidence="8">
    <location>
        <begin position="219"/>
        <end position="240"/>
    </location>
</feature>
<dbReference type="EMBL" id="CP119317">
    <property type="protein sequence ID" value="WEK54108.1"/>
    <property type="molecule type" value="Genomic_DNA"/>
</dbReference>
<dbReference type="GO" id="GO:0016020">
    <property type="term" value="C:membrane"/>
    <property type="evidence" value="ECO:0007669"/>
    <property type="project" value="UniProtKB-SubCell"/>
</dbReference>
<dbReference type="InterPro" id="IPR004761">
    <property type="entry name" value="Spore_GerAB"/>
</dbReference>
<feature type="transmembrane region" description="Helical" evidence="8">
    <location>
        <begin position="122"/>
        <end position="137"/>
    </location>
</feature>
<evidence type="ECO:0000256" key="1">
    <source>
        <dbReference type="ARBA" id="ARBA00004141"/>
    </source>
</evidence>
<gene>
    <name evidence="9" type="ORF">P0Y55_16340</name>
</gene>
<evidence type="ECO:0000256" key="6">
    <source>
        <dbReference type="ARBA" id="ARBA00022989"/>
    </source>
</evidence>
<dbReference type="GO" id="GO:0009847">
    <property type="term" value="P:spore germination"/>
    <property type="evidence" value="ECO:0007669"/>
    <property type="project" value="InterPro"/>
</dbReference>
<evidence type="ECO:0000256" key="5">
    <source>
        <dbReference type="ARBA" id="ARBA00022692"/>
    </source>
</evidence>
<feature type="transmembrane region" description="Helical" evidence="8">
    <location>
        <begin position="331"/>
        <end position="356"/>
    </location>
</feature>
<dbReference type="NCBIfam" id="TIGR00912">
    <property type="entry name" value="2A0309"/>
    <property type="match status" value="1"/>
</dbReference>
<organism evidence="9 10">
    <name type="scientific">Candidatus Cohnella colombiensis</name>
    <dbReference type="NCBI Taxonomy" id="3121368"/>
    <lineage>
        <taxon>Bacteria</taxon>
        <taxon>Bacillati</taxon>
        <taxon>Bacillota</taxon>
        <taxon>Bacilli</taxon>
        <taxon>Bacillales</taxon>
        <taxon>Paenibacillaceae</taxon>
        <taxon>Cohnella</taxon>
    </lineage>
</organism>
<protein>
    <submittedName>
        <fullName evidence="9">Endospore germination permease</fullName>
    </submittedName>
</protein>
<evidence type="ECO:0000256" key="2">
    <source>
        <dbReference type="ARBA" id="ARBA00007998"/>
    </source>
</evidence>
<evidence type="ECO:0000313" key="9">
    <source>
        <dbReference type="EMBL" id="WEK54108.1"/>
    </source>
</evidence>
<feature type="transmembrane region" description="Helical" evidence="8">
    <location>
        <begin position="185"/>
        <end position="207"/>
    </location>
</feature>
<evidence type="ECO:0000256" key="4">
    <source>
        <dbReference type="ARBA" id="ARBA00022544"/>
    </source>
</evidence>
<dbReference type="AlphaFoldDB" id="A0AA95EZD2"/>
<evidence type="ECO:0000256" key="7">
    <source>
        <dbReference type="ARBA" id="ARBA00023136"/>
    </source>
</evidence>
<dbReference type="Gene3D" id="1.20.1740.10">
    <property type="entry name" value="Amino acid/polyamine transporter I"/>
    <property type="match status" value="1"/>
</dbReference>
<keyword evidence="5 8" id="KW-0812">Transmembrane</keyword>
<proteinExistence type="inferred from homology"/>
<feature type="transmembrane region" description="Helical" evidence="8">
    <location>
        <begin position="304"/>
        <end position="325"/>
    </location>
</feature>
<feature type="transmembrane region" description="Helical" evidence="8">
    <location>
        <begin position="149"/>
        <end position="165"/>
    </location>
</feature>
<sequence>MKKDVTNGITFMQFIFIIHGSQVGFGILSLPKELADKAGTDGWISLIVGWFMSVIASIIIVLILRKYPNDTLPDLLIRLFGKIIGRILIIPVIFYFALFVWTILITAMLFIKQWFLPMTQDYIIMILLLTPGFLIASKSIRILGRYCELIFYMMIVLFLIFLIPVRDSHWIHLLPLFKEGWIPIYHGVSASIYSFLGFEIIFFVYPFLQKKHLAIRGVVIANTISLLLYLEVTLICFAFFSPDGIMDYNQPVLNLLKVIEFHFLERIDMLFLAFYLFEISATWLTSTFGTILSMGLLFGKKKPAFYASFFFLLIVVLVFLIHPSWNQNRQWMQLCAKAGIVFGYMFPVLLYLYVLIYNRLRRSESL</sequence>
<name>A0AA95EZD2_9BACL</name>
<keyword evidence="10" id="KW-1185">Reference proteome</keyword>
<keyword evidence="7 8" id="KW-0472">Membrane</keyword>
<evidence type="ECO:0000256" key="8">
    <source>
        <dbReference type="SAM" id="Phobius"/>
    </source>
</evidence>
<dbReference type="Pfam" id="PF03845">
    <property type="entry name" value="Spore_permease"/>
    <property type="match status" value="1"/>
</dbReference>
<feature type="transmembrane region" description="Helical" evidence="8">
    <location>
        <begin position="270"/>
        <end position="292"/>
    </location>
</feature>
<dbReference type="PANTHER" id="PTHR34975:SF2">
    <property type="entry name" value="SPORE GERMINATION PROTEIN A2"/>
    <property type="match status" value="1"/>
</dbReference>
<keyword evidence="6 8" id="KW-1133">Transmembrane helix</keyword>
<feature type="transmembrane region" description="Helical" evidence="8">
    <location>
        <begin position="85"/>
        <end position="110"/>
    </location>
</feature>
<dbReference type="Proteomes" id="UP001178662">
    <property type="component" value="Chromosome"/>
</dbReference>
<reference evidence="9" key="1">
    <citation type="submission" date="2023-03" db="EMBL/GenBank/DDBJ databases">
        <title>Andean soil-derived lignocellulolytic bacterial consortium as a source of novel taxa and putative plastic-active enzymes.</title>
        <authorList>
            <person name="Diaz-Garcia L."/>
            <person name="Chuvochina M."/>
            <person name="Feuerriegel G."/>
            <person name="Bunk B."/>
            <person name="Sproer C."/>
            <person name="Streit W.R."/>
            <person name="Rodriguez L.M."/>
            <person name="Overmann J."/>
            <person name="Jimenez D.J."/>
        </authorList>
    </citation>
    <scope>NUCLEOTIDE SEQUENCE</scope>
    <source>
        <strain evidence="9">MAG 2441</strain>
    </source>
</reference>
<dbReference type="PANTHER" id="PTHR34975">
    <property type="entry name" value="SPORE GERMINATION PROTEIN A2"/>
    <property type="match status" value="1"/>
</dbReference>
<keyword evidence="3" id="KW-0813">Transport</keyword>
<keyword evidence="4" id="KW-0309">Germination</keyword>
<evidence type="ECO:0000256" key="3">
    <source>
        <dbReference type="ARBA" id="ARBA00022448"/>
    </source>
</evidence>
<accession>A0AA95EZD2</accession>
<comment type="similarity">
    <text evidence="2">Belongs to the amino acid-polyamine-organocation (APC) superfamily. Spore germination protein (SGP) (TC 2.A.3.9) family.</text>
</comment>
<feature type="transmembrane region" description="Helical" evidence="8">
    <location>
        <begin position="42"/>
        <end position="64"/>
    </location>
</feature>
<evidence type="ECO:0000313" key="10">
    <source>
        <dbReference type="Proteomes" id="UP001178662"/>
    </source>
</evidence>